<evidence type="ECO:0000313" key="6">
    <source>
        <dbReference type="Proteomes" id="UP001221898"/>
    </source>
</evidence>
<protein>
    <recommendedName>
        <fullName evidence="4">Gasdermin pore forming domain-containing protein</fullName>
    </recommendedName>
</protein>
<organism evidence="5 6">
    <name type="scientific">Aldrovandia affinis</name>
    <dbReference type="NCBI Taxonomy" id="143900"/>
    <lineage>
        <taxon>Eukaryota</taxon>
        <taxon>Metazoa</taxon>
        <taxon>Chordata</taxon>
        <taxon>Craniata</taxon>
        <taxon>Vertebrata</taxon>
        <taxon>Euteleostomi</taxon>
        <taxon>Actinopterygii</taxon>
        <taxon>Neopterygii</taxon>
        <taxon>Teleostei</taxon>
        <taxon>Notacanthiformes</taxon>
        <taxon>Halosauridae</taxon>
        <taxon>Aldrovandia</taxon>
    </lineage>
</organism>
<dbReference type="InterPro" id="IPR040460">
    <property type="entry name" value="Gasdermin_pore"/>
</dbReference>
<evidence type="ECO:0000259" key="4">
    <source>
        <dbReference type="Pfam" id="PF04598"/>
    </source>
</evidence>
<dbReference type="Proteomes" id="UP001221898">
    <property type="component" value="Unassembled WGS sequence"/>
</dbReference>
<keyword evidence="3" id="KW-0472">Membrane</keyword>
<evidence type="ECO:0000256" key="2">
    <source>
        <dbReference type="ARBA" id="ARBA00009279"/>
    </source>
</evidence>
<reference evidence="5" key="1">
    <citation type="journal article" date="2023" name="Science">
        <title>Genome structures resolve the early diversification of teleost fishes.</title>
        <authorList>
            <person name="Parey E."/>
            <person name="Louis A."/>
            <person name="Montfort J."/>
            <person name="Bouchez O."/>
            <person name="Roques C."/>
            <person name="Iampietro C."/>
            <person name="Lluch J."/>
            <person name="Castinel A."/>
            <person name="Donnadieu C."/>
            <person name="Desvignes T."/>
            <person name="Floi Bucao C."/>
            <person name="Jouanno E."/>
            <person name="Wen M."/>
            <person name="Mejri S."/>
            <person name="Dirks R."/>
            <person name="Jansen H."/>
            <person name="Henkel C."/>
            <person name="Chen W.J."/>
            <person name="Zahm M."/>
            <person name="Cabau C."/>
            <person name="Klopp C."/>
            <person name="Thompson A.W."/>
            <person name="Robinson-Rechavi M."/>
            <person name="Braasch I."/>
            <person name="Lecointre G."/>
            <person name="Bobe J."/>
            <person name="Postlethwait J.H."/>
            <person name="Berthelot C."/>
            <person name="Roest Crollius H."/>
            <person name="Guiguen Y."/>
        </authorList>
    </citation>
    <scope>NUCLEOTIDE SEQUENCE</scope>
    <source>
        <strain evidence="5">NC1722</strain>
    </source>
</reference>
<comment type="subcellular location">
    <subcellularLocation>
        <location evidence="1">Endomembrane system</location>
    </subcellularLocation>
</comment>
<dbReference type="EMBL" id="JAINUG010001796">
    <property type="protein sequence ID" value="KAJ8353039.1"/>
    <property type="molecule type" value="Genomic_DNA"/>
</dbReference>
<keyword evidence="6" id="KW-1185">Reference proteome</keyword>
<comment type="similarity">
    <text evidence="2">Belongs to the gasdermin family.</text>
</comment>
<evidence type="ECO:0000313" key="5">
    <source>
        <dbReference type="EMBL" id="KAJ8353039.1"/>
    </source>
</evidence>
<sequence length="135" mass="15140">MFKSVIKHLVKDLDESDLIPVTGPLQASEVDVLCIVKIVKTWFRKKLCYHPTEVKLQELLQSGDTVDFGLSAQKTMGTVKMNREEQAAVGVQYNEPFMGKSEIKAAKIMINGASKIELEIVSKNCNTIEETLLKR</sequence>
<accession>A0AAD7VX51</accession>
<dbReference type="GO" id="GO:0012505">
    <property type="term" value="C:endomembrane system"/>
    <property type="evidence" value="ECO:0007669"/>
    <property type="project" value="UniProtKB-SubCell"/>
</dbReference>
<dbReference type="Pfam" id="PF04598">
    <property type="entry name" value="Gasdermin"/>
    <property type="match status" value="1"/>
</dbReference>
<name>A0AAD7VX51_9TELE</name>
<dbReference type="AlphaFoldDB" id="A0AAD7VX51"/>
<evidence type="ECO:0000256" key="3">
    <source>
        <dbReference type="ARBA" id="ARBA00023136"/>
    </source>
</evidence>
<feature type="domain" description="Gasdermin pore forming" evidence="4">
    <location>
        <begin position="1"/>
        <end position="108"/>
    </location>
</feature>
<comment type="caution">
    <text evidence="5">The sequence shown here is derived from an EMBL/GenBank/DDBJ whole genome shotgun (WGS) entry which is preliminary data.</text>
</comment>
<evidence type="ECO:0000256" key="1">
    <source>
        <dbReference type="ARBA" id="ARBA00004308"/>
    </source>
</evidence>
<gene>
    <name evidence="5" type="ORF">AAFF_G00115740</name>
</gene>
<proteinExistence type="inferred from homology"/>